<gene>
    <name evidence="1" type="ORF">C5613_41525</name>
</gene>
<proteinExistence type="predicted"/>
<organism evidence="1 2">
    <name type="scientific">Rhodococcus opacus</name>
    <name type="common">Nocardia opaca</name>
    <dbReference type="NCBI Taxonomy" id="37919"/>
    <lineage>
        <taxon>Bacteria</taxon>
        <taxon>Bacillati</taxon>
        <taxon>Actinomycetota</taxon>
        <taxon>Actinomycetes</taxon>
        <taxon>Mycobacteriales</taxon>
        <taxon>Nocardiaceae</taxon>
        <taxon>Rhodococcus</taxon>
    </lineage>
</organism>
<dbReference type="Proteomes" id="UP000239290">
    <property type="component" value="Unassembled WGS sequence"/>
</dbReference>
<protein>
    <submittedName>
        <fullName evidence="1">Uncharacterized protein</fullName>
    </submittedName>
</protein>
<accession>A0A2S8IGV6</accession>
<evidence type="ECO:0000313" key="2">
    <source>
        <dbReference type="Proteomes" id="UP000239290"/>
    </source>
</evidence>
<sequence>MSADDQAIAEELVRNHVAHLLERIDIPGLYEATIDLTARALSASGNDLMHTQLRQLLGTSGRRLPDAYLAAEAAPHDSLEQAAAGLRAALAQVGDLVDAHGFERQLAEFLADDEQLSIRAELARVPRPDVRPDPLRWSLDPAPWASEDRSNDAPWPPEGFDIVAGLRTLPDGVDALARVDNGPHAGWTQIGLAERHHTPARRYPALPQRTVLIMFGLEITDTAPPARSLPYTEGPWQLWTEPWQRMDIPMIPDLFATESFPVLALTDGGRCGPRHRRNNGPGLPEFLLAPAPEFIAALDLHPTRGTFSGFSLSDDNGPGLVGRQWRGHLVHDGNYKPLTPAVEGCDLLIRPDLLAKVTDLAAADRMHVGIQVAHSET</sequence>
<dbReference type="RefSeq" id="WP_105423671.1">
    <property type="nucleotide sequence ID" value="NZ_PUIO01000094.1"/>
</dbReference>
<reference evidence="2" key="1">
    <citation type="submission" date="2018-02" db="EMBL/GenBank/DDBJ databases">
        <title>Draft genome sequencing of Rhodococcus opacus KU647198.</title>
        <authorList>
            <person name="Zheng B.-X."/>
        </authorList>
    </citation>
    <scope>NUCLEOTIDE SEQUENCE [LARGE SCALE GENOMIC DNA]</scope>
    <source>
        <strain evidence="2">04-OD7</strain>
    </source>
</reference>
<dbReference type="AlphaFoldDB" id="A0A2S8IGV6"/>
<dbReference type="EMBL" id="PUIO01000094">
    <property type="protein sequence ID" value="PQP14016.1"/>
    <property type="molecule type" value="Genomic_DNA"/>
</dbReference>
<evidence type="ECO:0000313" key="1">
    <source>
        <dbReference type="EMBL" id="PQP14016.1"/>
    </source>
</evidence>
<comment type="caution">
    <text evidence="1">The sequence shown here is derived from an EMBL/GenBank/DDBJ whole genome shotgun (WGS) entry which is preliminary data.</text>
</comment>
<name>A0A2S8IGV6_RHOOP</name>